<keyword evidence="6 13" id="KW-0418">Kinase</keyword>
<feature type="compositionally biased region" description="Basic and acidic residues" evidence="11">
    <location>
        <begin position="70"/>
        <end position="83"/>
    </location>
</feature>
<proteinExistence type="inferred from homology"/>
<evidence type="ECO:0000256" key="8">
    <source>
        <dbReference type="ARBA" id="ARBA00047899"/>
    </source>
</evidence>
<feature type="compositionally biased region" description="Polar residues" evidence="11">
    <location>
        <begin position="92"/>
        <end position="104"/>
    </location>
</feature>
<name>A0AAV6Q8H3_SOLSE</name>
<dbReference type="InterPro" id="IPR008271">
    <property type="entry name" value="Ser/Thr_kinase_AS"/>
</dbReference>
<dbReference type="PROSITE" id="PS00107">
    <property type="entry name" value="PROTEIN_KINASE_ATP"/>
    <property type="match status" value="1"/>
</dbReference>
<accession>A0AAV6Q8H3</accession>
<evidence type="ECO:0000259" key="12">
    <source>
        <dbReference type="PROSITE" id="PS50011"/>
    </source>
</evidence>
<dbReference type="InterPro" id="IPR051138">
    <property type="entry name" value="PIM_Ser/Thr_kinase"/>
</dbReference>
<keyword evidence="4" id="KW-0808">Transferase</keyword>
<organism evidence="13 14">
    <name type="scientific">Solea senegalensis</name>
    <name type="common">Senegalese sole</name>
    <dbReference type="NCBI Taxonomy" id="28829"/>
    <lineage>
        <taxon>Eukaryota</taxon>
        <taxon>Metazoa</taxon>
        <taxon>Chordata</taxon>
        <taxon>Craniata</taxon>
        <taxon>Vertebrata</taxon>
        <taxon>Euteleostomi</taxon>
        <taxon>Actinopterygii</taxon>
        <taxon>Neopterygii</taxon>
        <taxon>Teleostei</taxon>
        <taxon>Neoteleostei</taxon>
        <taxon>Acanthomorphata</taxon>
        <taxon>Carangaria</taxon>
        <taxon>Pleuronectiformes</taxon>
        <taxon>Pleuronectoidei</taxon>
        <taxon>Soleidae</taxon>
        <taxon>Solea</taxon>
    </lineage>
</organism>
<dbReference type="EMBL" id="JAGKHQ010000018">
    <property type="protein sequence ID" value="KAG7484995.1"/>
    <property type="molecule type" value="Genomic_DNA"/>
</dbReference>
<feature type="binding site" evidence="10">
    <location>
        <position position="258"/>
    </location>
    <ligand>
        <name>ATP</name>
        <dbReference type="ChEBI" id="CHEBI:30616"/>
    </ligand>
</feature>
<evidence type="ECO:0000256" key="11">
    <source>
        <dbReference type="SAM" id="MobiDB-lite"/>
    </source>
</evidence>
<dbReference type="FunFam" id="3.30.200.20:FF:000475">
    <property type="entry name" value="Serine/threonine-protein kinase"/>
    <property type="match status" value="1"/>
</dbReference>
<dbReference type="PROSITE" id="PS50011">
    <property type="entry name" value="PROTEIN_KINASE_DOM"/>
    <property type="match status" value="1"/>
</dbReference>
<keyword evidence="7 10" id="KW-0067">ATP-binding</keyword>
<dbReference type="EC" id="2.7.11.1" evidence="2"/>
<keyword evidence="5 10" id="KW-0547">Nucleotide-binding</keyword>
<dbReference type="GO" id="GO:0043066">
    <property type="term" value="P:negative regulation of apoptotic process"/>
    <property type="evidence" value="ECO:0007669"/>
    <property type="project" value="TreeGrafter"/>
</dbReference>
<feature type="domain" description="Protein kinase" evidence="12">
    <location>
        <begin position="229"/>
        <end position="491"/>
    </location>
</feature>
<dbReference type="InterPro" id="IPR000719">
    <property type="entry name" value="Prot_kinase_dom"/>
</dbReference>
<evidence type="ECO:0000256" key="2">
    <source>
        <dbReference type="ARBA" id="ARBA00012513"/>
    </source>
</evidence>
<dbReference type="GO" id="GO:0005524">
    <property type="term" value="F:ATP binding"/>
    <property type="evidence" value="ECO:0007669"/>
    <property type="project" value="UniProtKB-UniRule"/>
</dbReference>
<dbReference type="GO" id="GO:0005737">
    <property type="term" value="C:cytoplasm"/>
    <property type="evidence" value="ECO:0007669"/>
    <property type="project" value="TreeGrafter"/>
</dbReference>
<comment type="caution">
    <text evidence="13">The sequence shown here is derived from an EMBL/GenBank/DDBJ whole genome shotgun (WGS) entry which is preliminary data.</text>
</comment>
<dbReference type="Proteomes" id="UP000693946">
    <property type="component" value="Linkage Group LG6"/>
</dbReference>
<keyword evidence="14" id="KW-1185">Reference proteome</keyword>
<evidence type="ECO:0000256" key="4">
    <source>
        <dbReference type="ARBA" id="ARBA00022679"/>
    </source>
</evidence>
<evidence type="ECO:0000256" key="9">
    <source>
        <dbReference type="ARBA" id="ARBA00048679"/>
    </source>
</evidence>
<keyword evidence="3" id="KW-0723">Serine/threonine-protein kinase</keyword>
<dbReference type="Pfam" id="PF00069">
    <property type="entry name" value="Pkinase"/>
    <property type="match status" value="1"/>
</dbReference>
<evidence type="ECO:0000256" key="1">
    <source>
        <dbReference type="ARBA" id="ARBA00005505"/>
    </source>
</evidence>
<evidence type="ECO:0000256" key="5">
    <source>
        <dbReference type="ARBA" id="ARBA00022741"/>
    </source>
</evidence>
<feature type="region of interest" description="Disordered" evidence="11">
    <location>
        <begin position="1"/>
        <end position="213"/>
    </location>
</feature>
<dbReference type="PANTHER" id="PTHR22984:SF11">
    <property type="entry name" value="AURORA KINASE-RELATED"/>
    <property type="match status" value="1"/>
</dbReference>
<feature type="compositionally biased region" description="Polar residues" evidence="11">
    <location>
        <begin position="54"/>
        <end position="68"/>
    </location>
</feature>
<dbReference type="PROSITE" id="PS00108">
    <property type="entry name" value="PROTEIN_KINASE_ST"/>
    <property type="match status" value="1"/>
</dbReference>
<dbReference type="InterPro" id="IPR017441">
    <property type="entry name" value="Protein_kinase_ATP_BS"/>
</dbReference>
<protein>
    <recommendedName>
        <fullName evidence="2">non-specific serine/threonine protein kinase</fullName>
        <ecNumber evidence="2">2.7.11.1</ecNumber>
    </recommendedName>
</protein>
<gene>
    <name evidence="13" type="ORF">JOB18_000647</name>
</gene>
<comment type="similarity">
    <text evidence="1">Belongs to the protein kinase superfamily. CAMK Ser/Thr protein kinase family. PIM subfamily.</text>
</comment>
<dbReference type="GO" id="GO:0004674">
    <property type="term" value="F:protein serine/threonine kinase activity"/>
    <property type="evidence" value="ECO:0007669"/>
    <property type="project" value="UniProtKB-KW"/>
</dbReference>
<feature type="compositionally biased region" description="Polar residues" evidence="11">
    <location>
        <begin position="9"/>
        <end position="47"/>
    </location>
</feature>
<dbReference type="PANTHER" id="PTHR22984">
    <property type="entry name" value="SERINE/THREONINE-PROTEIN KINASE PIM"/>
    <property type="match status" value="1"/>
</dbReference>
<evidence type="ECO:0000256" key="10">
    <source>
        <dbReference type="PROSITE-ProRule" id="PRU10141"/>
    </source>
</evidence>
<dbReference type="SMART" id="SM00220">
    <property type="entry name" value="S_TKc"/>
    <property type="match status" value="1"/>
</dbReference>
<evidence type="ECO:0000313" key="13">
    <source>
        <dbReference type="EMBL" id="KAG7484995.1"/>
    </source>
</evidence>
<evidence type="ECO:0000256" key="7">
    <source>
        <dbReference type="ARBA" id="ARBA00022840"/>
    </source>
</evidence>
<evidence type="ECO:0000313" key="14">
    <source>
        <dbReference type="Proteomes" id="UP000693946"/>
    </source>
</evidence>
<dbReference type="AlphaFoldDB" id="A0AAV6Q8H3"/>
<evidence type="ECO:0000256" key="6">
    <source>
        <dbReference type="ARBA" id="ARBA00022777"/>
    </source>
</evidence>
<evidence type="ECO:0000256" key="3">
    <source>
        <dbReference type="ARBA" id="ARBA00022527"/>
    </source>
</evidence>
<comment type="catalytic activity">
    <reaction evidence="9">
        <text>L-seryl-[protein] + ATP = O-phospho-L-seryl-[protein] + ADP + H(+)</text>
        <dbReference type="Rhea" id="RHEA:17989"/>
        <dbReference type="Rhea" id="RHEA-COMP:9863"/>
        <dbReference type="Rhea" id="RHEA-COMP:11604"/>
        <dbReference type="ChEBI" id="CHEBI:15378"/>
        <dbReference type="ChEBI" id="CHEBI:29999"/>
        <dbReference type="ChEBI" id="CHEBI:30616"/>
        <dbReference type="ChEBI" id="CHEBI:83421"/>
        <dbReference type="ChEBI" id="CHEBI:456216"/>
        <dbReference type="EC" id="2.7.11.1"/>
    </reaction>
</comment>
<reference evidence="13 14" key="1">
    <citation type="journal article" date="2021" name="Sci. Rep.">
        <title>Chromosome anchoring in Senegalese sole (Solea senegalensis) reveals sex-associated markers and genome rearrangements in flatfish.</title>
        <authorList>
            <person name="Guerrero-Cozar I."/>
            <person name="Gomez-Garrido J."/>
            <person name="Berbel C."/>
            <person name="Martinez-Blanch J.F."/>
            <person name="Alioto T."/>
            <person name="Claros M.G."/>
            <person name="Gagnaire P.A."/>
            <person name="Manchado M."/>
        </authorList>
    </citation>
    <scope>NUCLEOTIDE SEQUENCE [LARGE SCALE GENOMIC DNA]</scope>
    <source>
        <strain evidence="13">Sse05_10M</strain>
    </source>
</reference>
<sequence>MEDKIQKMTVMQKSTTSQPTNKPQSPLPHQSSETQSDLNNKATSSDIQFEPNKTIASTVVSSGTSQAAQKDPERKSKPNERLRPNKRKTCTNKESPSKRQSASKPTEAPLGKALTENASTGKERPCKRKRGASKHTEMPKLDAPMRNTSSERERPRKRKRGASKSTEMPLLEALMRNTSSERERPSKKQRGNDSFLSKCGSDFSTPKQEERSSTVLLGKTRTADFNTKYKQLGKIGGGGFGLVYAGTRISDQLPVAIKHIHKADVKRRSMVINGRKCQIPLEVVLMHKAAGEPESVGKSTAVSLLDWYDLGDKVLLVMERPVMSMDLSRYLDISGPLQEALAKVIMKQVVDAAIQMDSEKIFHRDIKSENILLQATSNVPRVRVIDFGCGCILSKRRYRYRTFFGTLIYVPPEFETHGVYEAGPTTVWQLGVLLFEMLHGCSQFNTKGFISNKCRISSELSQPCQDLLNMCLALNPEDRAILKQIQQHAWFNHNSPHPTPLPPPNPMIPLQHPQPTTPFQLLLPSMSNQHSQPTIPTQHPHPSTQFQPLLLTMPNQPPNPFQRILPTIPSQQLFPPQTQCHDCGHPVMDATFHCVCQCCVRERERIWLNRFHRLWPGPLPWCNTILIPTPHNANPQATSNSPQTQTQSQACGEVALAEMPCETKLETPNKAIRHTSDDDISCLPDIDHDHE</sequence>
<comment type="catalytic activity">
    <reaction evidence="8">
        <text>L-threonyl-[protein] + ATP = O-phospho-L-threonyl-[protein] + ADP + H(+)</text>
        <dbReference type="Rhea" id="RHEA:46608"/>
        <dbReference type="Rhea" id="RHEA-COMP:11060"/>
        <dbReference type="Rhea" id="RHEA-COMP:11605"/>
        <dbReference type="ChEBI" id="CHEBI:15378"/>
        <dbReference type="ChEBI" id="CHEBI:30013"/>
        <dbReference type="ChEBI" id="CHEBI:30616"/>
        <dbReference type="ChEBI" id="CHEBI:61977"/>
        <dbReference type="ChEBI" id="CHEBI:456216"/>
        <dbReference type="EC" id="2.7.11.1"/>
    </reaction>
</comment>
<dbReference type="GO" id="GO:0007346">
    <property type="term" value="P:regulation of mitotic cell cycle"/>
    <property type="evidence" value="ECO:0007669"/>
    <property type="project" value="TreeGrafter"/>
</dbReference>